<evidence type="ECO:0000256" key="4">
    <source>
        <dbReference type="ARBA" id="ARBA00022475"/>
    </source>
</evidence>
<dbReference type="GO" id="GO:0005886">
    <property type="term" value="C:plasma membrane"/>
    <property type="evidence" value="ECO:0007669"/>
    <property type="project" value="UniProtKB-SubCell"/>
</dbReference>
<dbReference type="AlphaFoldDB" id="A0A9D1DY66"/>
<comment type="caution">
    <text evidence="9">The sequence shown here is derived from an EMBL/GenBank/DDBJ whole genome shotgun (WGS) entry which is preliminary data.</text>
</comment>
<feature type="transmembrane region" description="Helical" evidence="8">
    <location>
        <begin position="127"/>
        <end position="148"/>
    </location>
</feature>
<organism evidence="9 10">
    <name type="scientific">Candidatus Faecivivens stercoravium</name>
    <dbReference type="NCBI Taxonomy" id="2840803"/>
    <lineage>
        <taxon>Bacteria</taxon>
        <taxon>Bacillati</taxon>
        <taxon>Bacillota</taxon>
        <taxon>Clostridia</taxon>
        <taxon>Eubacteriales</taxon>
        <taxon>Oscillospiraceae</taxon>
        <taxon>Oscillospiraceae incertae sedis</taxon>
        <taxon>Candidatus Faecivivens</taxon>
    </lineage>
</organism>
<evidence type="ECO:0000256" key="7">
    <source>
        <dbReference type="ARBA" id="ARBA00023136"/>
    </source>
</evidence>
<dbReference type="Proteomes" id="UP000824241">
    <property type="component" value="Unassembled WGS sequence"/>
</dbReference>
<accession>A0A9D1DY66</accession>
<name>A0A9D1DY66_9FIRM</name>
<dbReference type="InterPro" id="IPR038770">
    <property type="entry name" value="Na+/solute_symporter_sf"/>
</dbReference>
<feature type="transmembrane region" description="Helical" evidence="8">
    <location>
        <begin position="169"/>
        <end position="192"/>
    </location>
</feature>
<sequence length="313" mass="33383">MDNLIFSLNSTMPLFLVMAVGYFLKRKKMLTPAFSAAAEKFNFDVTLPALLIRDLSGIDFAGTFDLKFILYCAGATTGFFGLAWLGARLFIKEKASIGAFVQASCRSSAAVLGIALIQNMYGTSGMAPMMIIGAVPLFNIFSVLVLTLENPENKGKGALKKAFLNILKNPIIIGIVIGAAISISGVQFPTIITKTVDNIAAMATPLALIVIGASFEFAGALKKLKLSVIASVLKLIAIPAVFLTLAALLGFRDEKMVAILVMLCGSATPSCYIMAKNMGGDAELTSSVVVITTLFSAFTLTFWIWLMRSLGYV</sequence>
<feature type="transmembrane region" description="Helical" evidence="8">
    <location>
        <begin position="6"/>
        <end position="24"/>
    </location>
</feature>
<dbReference type="Pfam" id="PF03547">
    <property type="entry name" value="Mem_trans"/>
    <property type="match status" value="1"/>
</dbReference>
<keyword evidence="7 8" id="KW-0472">Membrane</keyword>
<evidence type="ECO:0000313" key="9">
    <source>
        <dbReference type="EMBL" id="HIR61365.1"/>
    </source>
</evidence>
<reference evidence="9" key="2">
    <citation type="journal article" date="2021" name="PeerJ">
        <title>Extensive microbial diversity within the chicken gut microbiome revealed by metagenomics and culture.</title>
        <authorList>
            <person name="Gilroy R."/>
            <person name="Ravi A."/>
            <person name="Getino M."/>
            <person name="Pursley I."/>
            <person name="Horton D.L."/>
            <person name="Alikhan N.F."/>
            <person name="Baker D."/>
            <person name="Gharbi K."/>
            <person name="Hall N."/>
            <person name="Watson M."/>
            <person name="Adriaenssens E.M."/>
            <person name="Foster-Nyarko E."/>
            <person name="Jarju S."/>
            <person name="Secka A."/>
            <person name="Antonio M."/>
            <person name="Oren A."/>
            <person name="Chaudhuri R.R."/>
            <person name="La Ragione R."/>
            <person name="Hildebrand F."/>
            <person name="Pallen M.J."/>
        </authorList>
    </citation>
    <scope>NUCLEOTIDE SEQUENCE</scope>
    <source>
        <strain evidence="9">CHK189-12415</strain>
    </source>
</reference>
<dbReference type="PANTHER" id="PTHR36838:SF4">
    <property type="entry name" value="AUXIN EFFLUX CARRIER FAMILY PROTEIN"/>
    <property type="match status" value="1"/>
</dbReference>
<dbReference type="EMBL" id="DVHA01000234">
    <property type="protein sequence ID" value="HIR61365.1"/>
    <property type="molecule type" value="Genomic_DNA"/>
</dbReference>
<feature type="transmembrane region" description="Helical" evidence="8">
    <location>
        <begin position="68"/>
        <end position="91"/>
    </location>
</feature>
<feature type="transmembrane region" description="Helical" evidence="8">
    <location>
        <begin position="232"/>
        <end position="251"/>
    </location>
</feature>
<evidence type="ECO:0000256" key="3">
    <source>
        <dbReference type="ARBA" id="ARBA00022448"/>
    </source>
</evidence>
<proteinExistence type="inferred from homology"/>
<comment type="similarity">
    <text evidence="2">Belongs to the auxin efflux carrier (TC 2.A.69) family.</text>
</comment>
<keyword evidence="4" id="KW-1003">Cell membrane</keyword>
<evidence type="ECO:0000256" key="6">
    <source>
        <dbReference type="ARBA" id="ARBA00022989"/>
    </source>
</evidence>
<feature type="transmembrane region" description="Helical" evidence="8">
    <location>
        <begin position="287"/>
        <end position="306"/>
    </location>
</feature>
<evidence type="ECO:0000256" key="8">
    <source>
        <dbReference type="SAM" id="Phobius"/>
    </source>
</evidence>
<dbReference type="GO" id="GO:0055085">
    <property type="term" value="P:transmembrane transport"/>
    <property type="evidence" value="ECO:0007669"/>
    <property type="project" value="InterPro"/>
</dbReference>
<protein>
    <submittedName>
        <fullName evidence="9">AEC family transporter</fullName>
    </submittedName>
</protein>
<dbReference type="Gene3D" id="1.20.1530.20">
    <property type="match status" value="1"/>
</dbReference>
<evidence type="ECO:0000256" key="2">
    <source>
        <dbReference type="ARBA" id="ARBA00010145"/>
    </source>
</evidence>
<gene>
    <name evidence="9" type="ORF">IAB37_07320</name>
</gene>
<feature type="transmembrane region" description="Helical" evidence="8">
    <location>
        <begin position="103"/>
        <end position="121"/>
    </location>
</feature>
<evidence type="ECO:0000256" key="5">
    <source>
        <dbReference type="ARBA" id="ARBA00022692"/>
    </source>
</evidence>
<comment type="subcellular location">
    <subcellularLocation>
        <location evidence="1">Cell membrane</location>
        <topology evidence="1">Multi-pass membrane protein</topology>
    </subcellularLocation>
</comment>
<keyword evidence="3" id="KW-0813">Transport</keyword>
<evidence type="ECO:0000313" key="10">
    <source>
        <dbReference type="Proteomes" id="UP000824241"/>
    </source>
</evidence>
<evidence type="ECO:0000256" key="1">
    <source>
        <dbReference type="ARBA" id="ARBA00004651"/>
    </source>
</evidence>
<dbReference type="PANTHER" id="PTHR36838">
    <property type="entry name" value="AUXIN EFFLUX CARRIER FAMILY PROTEIN"/>
    <property type="match status" value="1"/>
</dbReference>
<reference evidence="9" key="1">
    <citation type="submission" date="2020-10" db="EMBL/GenBank/DDBJ databases">
        <authorList>
            <person name="Gilroy R."/>
        </authorList>
    </citation>
    <scope>NUCLEOTIDE SEQUENCE</scope>
    <source>
        <strain evidence="9">CHK189-12415</strain>
    </source>
</reference>
<keyword evidence="5 8" id="KW-0812">Transmembrane</keyword>
<feature type="transmembrane region" description="Helical" evidence="8">
    <location>
        <begin position="198"/>
        <end position="220"/>
    </location>
</feature>
<keyword evidence="6 8" id="KW-1133">Transmembrane helix</keyword>
<dbReference type="InterPro" id="IPR004776">
    <property type="entry name" value="Mem_transp_PIN-like"/>
</dbReference>